<dbReference type="Gene3D" id="2.40.360.20">
    <property type="match status" value="1"/>
</dbReference>
<feature type="signal peptide" evidence="1">
    <location>
        <begin position="1"/>
        <end position="24"/>
    </location>
</feature>
<reference evidence="4" key="1">
    <citation type="journal article" date="2019" name="Int. J. Syst. Evol. Microbiol.">
        <title>The Global Catalogue of Microorganisms (GCM) 10K type strain sequencing project: providing services to taxonomists for standard genome sequencing and annotation.</title>
        <authorList>
            <consortium name="The Broad Institute Genomics Platform"/>
            <consortium name="The Broad Institute Genome Sequencing Center for Infectious Disease"/>
            <person name="Wu L."/>
            <person name="Ma J."/>
        </authorList>
    </citation>
    <scope>NUCLEOTIDE SEQUENCE [LARGE SCALE GENOMIC DNA]</scope>
    <source>
        <strain evidence="4">JCM 17217</strain>
    </source>
</reference>
<dbReference type="Proteomes" id="UP001501556">
    <property type="component" value="Unassembled WGS sequence"/>
</dbReference>
<dbReference type="InterPro" id="IPR049279">
    <property type="entry name" value="DUF3108-like"/>
</dbReference>
<name>A0ABP7P830_9BACT</name>
<accession>A0ABP7P830</accession>
<dbReference type="Pfam" id="PF21347">
    <property type="entry name" value="DUF3108_like"/>
    <property type="match status" value="1"/>
</dbReference>
<comment type="caution">
    <text evidence="3">The sequence shown here is derived from an EMBL/GenBank/DDBJ whole genome shotgun (WGS) entry which is preliminary data.</text>
</comment>
<evidence type="ECO:0000259" key="2">
    <source>
        <dbReference type="Pfam" id="PF21347"/>
    </source>
</evidence>
<sequence length="271" mass="29311">MRLFVFNTAAATAIFLLGAGPAQAQVSARTAGLPRPDGVSELTFRQAEAACKQPFGLQRGQNLEYQLLDAKGKLTGLLRYRVLAIRTDSSAEKKKKPVVTTKVSLKSGLYGPKGQLLQQQDLAFLCRNDTTFTDGLGEINYDGLKSFRDRLLAYAGTPLAWPNQPTTGSSLPNGGVVVQVSSPSVAIAKIKTTVRQRKVLAGPAPITVPAGTFTCYSVESQRELATAARADLVLKNTGREVDYYAPSVGIIKTEYYDKNGKLLQTRVLTKR</sequence>
<evidence type="ECO:0000256" key="1">
    <source>
        <dbReference type="SAM" id="SignalP"/>
    </source>
</evidence>
<keyword evidence="4" id="KW-1185">Reference proteome</keyword>
<evidence type="ECO:0000313" key="3">
    <source>
        <dbReference type="EMBL" id="GAA3961303.1"/>
    </source>
</evidence>
<protein>
    <recommendedName>
        <fullName evidence="2">DUF3108 domain-containing protein</fullName>
    </recommendedName>
</protein>
<keyword evidence="1" id="KW-0732">Signal</keyword>
<evidence type="ECO:0000313" key="4">
    <source>
        <dbReference type="Proteomes" id="UP001501556"/>
    </source>
</evidence>
<feature type="chain" id="PRO_5045943636" description="DUF3108 domain-containing protein" evidence="1">
    <location>
        <begin position="25"/>
        <end position="271"/>
    </location>
</feature>
<dbReference type="RefSeq" id="WP_345120689.1">
    <property type="nucleotide sequence ID" value="NZ_BAABDI010000002.1"/>
</dbReference>
<feature type="domain" description="DUF3108" evidence="2">
    <location>
        <begin position="59"/>
        <end position="268"/>
    </location>
</feature>
<dbReference type="EMBL" id="BAABDI010000002">
    <property type="protein sequence ID" value="GAA3961303.1"/>
    <property type="molecule type" value="Genomic_DNA"/>
</dbReference>
<proteinExistence type="predicted"/>
<gene>
    <name evidence="3" type="ORF">GCM10022407_05260</name>
</gene>
<organism evidence="3 4">
    <name type="scientific">Hymenobacter antarcticus</name>
    <dbReference type="NCBI Taxonomy" id="486270"/>
    <lineage>
        <taxon>Bacteria</taxon>
        <taxon>Pseudomonadati</taxon>
        <taxon>Bacteroidota</taxon>
        <taxon>Cytophagia</taxon>
        <taxon>Cytophagales</taxon>
        <taxon>Hymenobacteraceae</taxon>
        <taxon>Hymenobacter</taxon>
    </lineage>
</organism>